<organism evidence="1">
    <name type="scientific">Anguilla anguilla</name>
    <name type="common">European freshwater eel</name>
    <name type="synonym">Muraena anguilla</name>
    <dbReference type="NCBI Taxonomy" id="7936"/>
    <lineage>
        <taxon>Eukaryota</taxon>
        <taxon>Metazoa</taxon>
        <taxon>Chordata</taxon>
        <taxon>Craniata</taxon>
        <taxon>Vertebrata</taxon>
        <taxon>Euteleostomi</taxon>
        <taxon>Actinopterygii</taxon>
        <taxon>Neopterygii</taxon>
        <taxon>Teleostei</taxon>
        <taxon>Anguilliformes</taxon>
        <taxon>Anguillidae</taxon>
        <taxon>Anguilla</taxon>
    </lineage>
</organism>
<evidence type="ECO:0000313" key="1">
    <source>
        <dbReference type="EMBL" id="JAH58152.1"/>
    </source>
</evidence>
<dbReference type="AlphaFoldDB" id="A0A0E9TXF3"/>
<reference evidence="1" key="1">
    <citation type="submission" date="2014-11" db="EMBL/GenBank/DDBJ databases">
        <authorList>
            <person name="Amaro Gonzalez C."/>
        </authorList>
    </citation>
    <scope>NUCLEOTIDE SEQUENCE</scope>
</reference>
<reference evidence="1" key="2">
    <citation type="journal article" date="2015" name="Fish Shellfish Immunol.">
        <title>Early steps in the European eel (Anguilla anguilla)-Vibrio vulnificus interaction in the gills: Role of the RtxA13 toxin.</title>
        <authorList>
            <person name="Callol A."/>
            <person name="Pajuelo D."/>
            <person name="Ebbesson L."/>
            <person name="Teles M."/>
            <person name="MacKenzie S."/>
            <person name="Amaro C."/>
        </authorList>
    </citation>
    <scope>NUCLEOTIDE SEQUENCE</scope>
</reference>
<accession>A0A0E9TXF3</accession>
<sequence>MKLSEKKVVGGGGKRKQGLISELSGGCFCIQMDSGQKSRKTPQNTKAIS</sequence>
<dbReference type="EMBL" id="GBXM01050425">
    <property type="protein sequence ID" value="JAH58152.1"/>
    <property type="molecule type" value="Transcribed_RNA"/>
</dbReference>
<protein>
    <submittedName>
        <fullName evidence="1">Uncharacterized protein</fullName>
    </submittedName>
</protein>
<proteinExistence type="predicted"/>
<name>A0A0E9TXF3_ANGAN</name>